<dbReference type="SUPFAM" id="SSF161098">
    <property type="entry name" value="MetI-like"/>
    <property type="match status" value="1"/>
</dbReference>
<dbReference type="PROSITE" id="PS50928">
    <property type="entry name" value="ABC_TM1"/>
    <property type="match status" value="1"/>
</dbReference>
<sequence>MQTLKRKAFLSNVIIVAVTLFLIIPPVITLVNSLFKDVTTLMPSAFTLSFYTDLFTRGNAIGPAIIRTLIVAFVPTVLMMLLMLVTQFVIRVYFPKVDKYVDILSKIPYGIQGVILAVSILSLYGGSDSFLSNRIFLVICAYGIVILPYMYQGIKNALNTIDVVPILESAAILGANKFYTYFRIIVPSVKKGLLATLLLAVGILFGDFVLINILAGSYFPTLGVYLNEIRAVSGHSASAVSVLMFAVMLLLSYGVTRLNRKA</sequence>
<feature type="transmembrane region" description="Helical" evidence="9">
    <location>
        <begin position="12"/>
        <end position="35"/>
    </location>
</feature>
<evidence type="ECO:0000256" key="4">
    <source>
        <dbReference type="ARBA" id="ARBA00022519"/>
    </source>
</evidence>
<dbReference type="RefSeq" id="WP_029091131.1">
    <property type="nucleotide sequence ID" value="NZ_CBCPHX010000012.1"/>
</dbReference>
<keyword evidence="13" id="KW-1185">Reference proteome</keyword>
<feature type="transmembrane region" description="Helical" evidence="9">
    <location>
        <begin position="235"/>
        <end position="256"/>
    </location>
</feature>
<comment type="subcellular location">
    <subcellularLocation>
        <location evidence="1">Cell inner membrane</location>
        <topology evidence="1">Multi-pass membrane protein</topology>
    </subcellularLocation>
    <subcellularLocation>
        <location evidence="9">Cell membrane</location>
        <topology evidence="9">Multi-pass membrane protein</topology>
    </subcellularLocation>
</comment>
<dbReference type="Proteomes" id="UP000270190">
    <property type="component" value="Unassembled WGS sequence"/>
</dbReference>
<dbReference type="STRING" id="2756.BFR44_07115"/>
<reference evidence="12" key="3">
    <citation type="submission" date="2018-04" db="EMBL/GenBank/DDBJ databases">
        <authorList>
            <person name="Go L.Y."/>
            <person name="Mitchell J.A."/>
        </authorList>
    </citation>
    <scope>NUCLEOTIDE SEQUENCE</scope>
    <source>
        <strain evidence="12">BSAS1 3</strain>
    </source>
</reference>
<organism evidence="11 13">
    <name type="scientific">Brochothrix thermosphacta</name>
    <name type="common">Microbacterium thermosphactum</name>
    <dbReference type="NCBI Taxonomy" id="2756"/>
    <lineage>
        <taxon>Bacteria</taxon>
        <taxon>Bacillati</taxon>
        <taxon>Bacillota</taxon>
        <taxon>Bacilli</taxon>
        <taxon>Bacillales</taxon>
        <taxon>Listeriaceae</taxon>
        <taxon>Brochothrix</taxon>
    </lineage>
</organism>
<reference evidence="14" key="2">
    <citation type="submission" date="2018-04" db="EMBL/GenBank/DDBJ databases">
        <authorList>
            <person name="Illikoud N."/>
        </authorList>
    </citation>
    <scope>NUCLEOTIDE SEQUENCE [LARGE SCALE GENOMIC DNA]</scope>
</reference>
<evidence type="ECO:0000256" key="8">
    <source>
        <dbReference type="ARBA" id="ARBA00023136"/>
    </source>
</evidence>
<evidence type="ECO:0000256" key="2">
    <source>
        <dbReference type="ARBA" id="ARBA00022448"/>
    </source>
</evidence>
<dbReference type="EMBL" id="OUNC01000009">
    <property type="protein sequence ID" value="SPP27637.1"/>
    <property type="molecule type" value="Genomic_DNA"/>
</dbReference>
<evidence type="ECO:0000256" key="3">
    <source>
        <dbReference type="ARBA" id="ARBA00022475"/>
    </source>
</evidence>
<evidence type="ECO:0000256" key="7">
    <source>
        <dbReference type="ARBA" id="ARBA00023016"/>
    </source>
</evidence>
<dbReference type="CDD" id="cd06261">
    <property type="entry name" value="TM_PBP2"/>
    <property type="match status" value="1"/>
</dbReference>
<feature type="transmembrane region" description="Helical" evidence="9">
    <location>
        <begin position="107"/>
        <end position="125"/>
    </location>
</feature>
<evidence type="ECO:0000256" key="6">
    <source>
        <dbReference type="ARBA" id="ARBA00022989"/>
    </source>
</evidence>
<keyword evidence="8 9" id="KW-0472">Membrane</keyword>
<keyword evidence="4" id="KW-0997">Cell inner membrane</keyword>
<dbReference type="OrthoDB" id="9795403at2"/>
<protein>
    <submittedName>
        <fullName evidence="12">Putative ABC-type transport system, permease component II</fullName>
    </submittedName>
    <submittedName>
        <fullName evidence="11">Spermidine/putrescine ABC transporter</fullName>
    </submittedName>
</protein>
<evidence type="ECO:0000313" key="12">
    <source>
        <dbReference type="EMBL" id="SPP27637.1"/>
    </source>
</evidence>
<feature type="domain" description="ABC transmembrane type-1" evidence="10">
    <location>
        <begin position="65"/>
        <end position="255"/>
    </location>
</feature>
<dbReference type="Pfam" id="PF00528">
    <property type="entry name" value="BPD_transp_1"/>
    <property type="match status" value="1"/>
</dbReference>
<dbReference type="Gene3D" id="1.10.3720.10">
    <property type="entry name" value="MetI-like"/>
    <property type="match status" value="1"/>
</dbReference>
<dbReference type="EMBL" id="CP023483">
    <property type="protein sequence ID" value="ATF25755.1"/>
    <property type="molecule type" value="Genomic_DNA"/>
</dbReference>
<feature type="transmembrane region" description="Helical" evidence="9">
    <location>
        <begin position="131"/>
        <end position="151"/>
    </location>
</feature>
<keyword evidence="5 9" id="KW-0812">Transmembrane</keyword>
<proteinExistence type="inferred from homology"/>
<dbReference type="PANTHER" id="PTHR43357">
    <property type="entry name" value="INNER MEMBRANE ABC TRANSPORTER PERMEASE PROTEIN YDCV"/>
    <property type="match status" value="1"/>
</dbReference>
<keyword evidence="3" id="KW-1003">Cell membrane</keyword>
<evidence type="ECO:0000313" key="11">
    <source>
        <dbReference type="EMBL" id="ATF25755.1"/>
    </source>
</evidence>
<dbReference type="AlphaFoldDB" id="A0A1D2KKA8"/>
<feature type="transmembrane region" description="Helical" evidence="9">
    <location>
        <begin position="193"/>
        <end position="215"/>
    </location>
</feature>
<gene>
    <name evidence="12" type="ORF">BTBSAS_170030</name>
    <name evidence="11" type="ORF">CNY62_04745</name>
</gene>
<evidence type="ECO:0000256" key="5">
    <source>
        <dbReference type="ARBA" id="ARBA00022692"/>
    </source>
</evidence>
<keyword evidence="6 9" id="KW-1133">Transmembrane helix</keyword>
<dbReference type="GO" id="GO:0005886">
    <property type="term" value="C:plasma membrane"/>
    <property type="evidence" value="ECO:0007669"/>
    <property type="project" value="UniProtKB-SubCell"/>
</dbReference>
<evidence type="ECO:0000259" key="10">
    <source>
        <dbReference type="PROSITE" id="PS50928"/>
    </source>
</evidence>
<evidence type="ECO:0000313" key="14">
    <source>
        <dbReference type="Proteomes" id="UP000270190"/>
    </source>
</evidence>
<reference evidence="11 13" key="1">
    <citation type="submission" date="2017-09" db="EMBL/GenBank/DDBJ databases">
        <title>Complete Genome Sequences of Two Strains of the Meat Spoilage Bacterium Brochothrix thermosphacta Isolated from Ground Chicken.</title>
        <authorList>
            <person name="Paoli G.C."/>
            <person name="Wijey C."/>
            <person name="Chen C.-Y."/>
            <person name="Nguyen L."/>
            <person name="Yan X."/>
            <person name="Irwin P.L."/>
        </authorList>
    </citation>
    <scope>NUCLEOTIDE SEQUENCE [LARGE SCALE GENOMIC DNA]</scope>
    <source>
        <strain evidence="11 13">BI</strain>
    </source>
</reference>
<dbReference type="GO" id="GO:0055085">
    <property type="term" value="P:transmembrane transport"/>
    <property type="evidence" value="ECO:0007669"/>
    <property type="project" value="InterPro"/>
</dbReference>
<comment type="similarity">
    <text evidence="9">Belongs to the binding-protein-dependent transport system permease family.</text>
</comment>
<dbReference type="InterPro" id="IPR000515">
    <property type="entry name" value="MetI-like"/>
</dbReference>
<evidence type="ECO:0000256" key="9">
    <source>
        <dbReference type="RuleBase" id="RU363032"/>
    </source>
</evidence>
<evidence type="ECO:0000313" key="13">
    <source>
        <dbReference type="Proteomes" id="UP000243591"/>
    </source>
</evidence>
<dbReference type="KEGG" id="bths:CNY62_04745"/>
<dbReference type="InterPro" id="IPR035906">
    <property type="entry name" value="MetI-like_sf"/>
</dbReference>
<accession>A0A1D2KKA8</accession>
<evidence type="ECO:0000256" key="1">
    <source>
        <dbReference type="ARBA" id="ARBA00004429"/>
    </source>
</evidence>
<dbReference type="Proteomes" id="UP000243591">
    <property type="component" value="Chromosome"/>
</dbReference>
<name>A0A1D2KKA8_BROTH</name>
<keyword evidence="2 9" id="KW-0813">Transport</keyword>
<keyword evidence="7" id="KW-0346">Stress response</keyword>
<feature type="transmembrane region" description="Helical" evidence="9">
    <location>
        <begin position="64"/>
        <end position="86"/>
    </location>
</feature>
<dbReference type="PANTHER" id="PTHR43357:SF4">
    <property type="entry name" value="INNER MEMBRANE ABC TRANSPORTER PERMEASE PROTEIN YDCV"/>
    <property type="match status" value="1"/>
</dbReference>